<evidence type="ECO:0000313" key="8">
    <source>
        <dbReference type="EMBL" id="QTF08202.1"/>
    </source>
</evidence>
<keyword evidence="6" id="KW-0732">Signal</keyword>
<reference evidence="8 9" key="1">
    <citation type="submission" date="2020-03" db="EMBL/GenBank/DDBJ databases">
        <authorList>
            <person name="Bakhshi Ganjeh M."/>
        </authorList>
    </citation>
    <scope>NUCLEOTIDE SEQUENCE [LARGE SCALE GENOMIC DNA]</scope>
    <source>
        <strain evidence="9">Iran 50</strain>
    </source>
</reference>
<name>A0ABX7UUD5_9GAMM</name>
<dbReference type="Gene3D" id="3.30.750.44">
    <property type="match status" value="1"/>
</dbReference>
<dbReference type="Pfam" id="PF03572">
    <property type="entry name" value="Peptidase_S41"/>
    <property type="match status" value="1"/>
</dbReference>
<dbReference type="NCBIfam" id="TIGR00225">
    <property type="entry name" value="prc"/>
    <property type="match status" value="1"/>
</dbReference>
<evidence type="ECO:0000256" key="1">
    <source>
        <dbReference type="ARBA" id="ARBA00009179"/>
    </source>
</evidence>
<feature type="domain" description="PDZ" evidence="7">
    <location>
        <begin position="237"/>
        <end position="307"/>
    </location>
</feature>
<dbReference type="InterPro" id="IPR004447">
    <property type="entry name" value="Peptidase_S41A"/>
</dbReference>
<dbReference type="InterPro" id="IPR029045">
    <property type="entry name" value="ClpP/crotonase-like_dom_sf"/>
</dbReference>
<dbReference type="SMART" id="SM00228">
    <property type="entry name" value="PDZ"/>
    <property type="match status" value="1"/>
</dbReference>
<dbReference type="InterPro" id="IPR005151">
    <property type="entry name" value="Tail-specific_protease"/>
</dbReference>
<proteinExistence type="inferred from homology"/>
<dbReference type="Gene3D" id="3.90.226.10">
    <property type="entry name" value="2-enoyl-CoA Hydratase, Chain A, domain 1"/>
    <property type="match status" value="1"/>
</dbReference>
<protein>
    <submittedName>
        <fullName evidence="8">Carboxy terminal-processing peptidase</fullName>
        <ecNumber evidence="8">3.4.21.102</ecNumber>
    </submittedName>
</protein>
<dbReference type="PANTHER" id="PTHR32060:SF22">
    <property type="entry name" value="CARBOXYL-TERMINAL-PROCESSING PEPTIDASE 3, CHLOROPLASTIC"/>
    <property type="match status" value="1"/>
</dbReference>
<keyword evidence="3 5" id="KW-0378">Hydrolase</keyword>
<dbReference type="CDD" id="cd06782">
    <property type="entry name" value="cpPDZ_CPP-like"/>
    <property type="match status" value="1"/>
</dbReference>
<dbReference type="PROSITE" id="PS50106">
    <property type="entry name" value="PDZ"/>
    <property type="match status" value="1"/>
</dbReference>
<dbReference type="InterPro" id="IPR020992">
    <property type="entry name" value="Tail_Prtase_C"/>
</dbReference>
<keyword evidence="9" id="KW-1185">Reference proteome</keyword>
<evidence type="ECO:0000256" key="2">
    <source>
        <dbReference type="ARBA" id="ARBA00022670"/>
    </source>
</evidence>
<dbReference type="InterPro" id="IPR036034">
    <property type="entry name" value="PDZ_sf"/>
</dbReference>
<dbReference type="InterPro" id="IPR040573">
    <property type="entry name" value="TSP_N"/>
</dbReference>
<dbReference type="SMART" id="SM00245">
    <property type="entry name" value="TSPc"/>
    <property type="match status" value="1"/>
</dbReference>
<dbReference type="EC" id="3.4.21.102" evidence="8"/>
<keyword evidence="2 5" id="KW-0645">Protease</keyword>
<dbReference type="SUPFAM" id="SSF50156">
    <property type="entry name" value="PDZ domain-like"/>
    <property type="match status" value="1"/>
</dbReference>
<evidence type="ECO:0000313" key="9">
    <source>
        <dbReference type="Proteomes" id="UP000671960"/>
    </source>
</evidence>
<dbReference type="Pfam" id="PF17804">
    <property type="entry name" value="TSP_NTD"/>
    <property type="match status" value="1"/>
</dbReference>
<dbReference type="CDD" id="cd07560">
    <property type="entry name" value="Peptidase_S41_CPP"/>
    <property type="match status" value="1"/>
</dbReference>
<keyword evidence="4 5" id="KW-0720">Serine protease</keyword>
<dbReference type="SUPFAM" id="SSF52096">
    <property type="entry name" value="ClpP/crotonase"/>
    <property type="match status" value="1"/>
</dbReference>
<dbReference type="Pfam" id="PF00595">
    <property type="entry name" value="PDZ"/>
    <property type="match status" value="1"/>
</dbReference>
<accession>A0ABX7UUD5</accession>
<dbReference type="Gene3D" id="2.30.42.10">
    <property type="match status" value="1"/>
</dbReference>
<comment type="similarity">
    <text evidence="1 5">Belongs to the peptidase S41A family.</text>
</comment>
<feature type="signal peptide" evidence="6">
    <location>
        <begin position="1"/>
        <end position="21"/>
    </location>
</feature>
<dbReference type="InterPro" id="IPR001478">
    <property type="entry name" value="PDZ"/>
</dbReference>
<evidence type="ECO:0000256" key="5">
    <source>
        <dbReference type="RuleBase" id="RU004404"/>
    </source>
</evidence>
<dbReference type="PANTHER" id="PTHR32060">
    <property type="entry name" value="TAIL-SPECIFIC PROTEASE"/>
    <property type="match status" value="1"/>
</dbReference>
<evidence type="ECO:0000256" key="4">
    <source>
        <dbReference type="ARBA" id="ARBA00022825"/>
    </source>
</evidence>
<evidence type="ECO:0000256" key="3">
    <source>
        <dbReference type="ARBA" id="ARBA00022801"/>
    </source>
</evidence>
<sequence>MNKLARMTAIAGLLLAGASFANENITRVDQIPLLHQESQHATVSDRVTSRFLRSHYRQFVLDDAFSEKIFSRYLNMLDYSHNVLLASDIAQFSDKKTQLDDELKSGKLDIPYALYNLAQKRRFERYQYALSLLEKPVDLTGNDTIDLDRSKAPWPQNVGELNRLWDAKVKYDWLSLKLTGKEDKDIKETLTKRYQFAIRRLAQSNSEDVFQLIMNAFAREIDPHTSYLSPRNTEQFNTEMSLSLEGIGAVLQMDEDYTVINSMVPGGPAAKSKNITVGDRVVGVGQGDKPIVDVIGWRLDDVVALIKGPKGSKVRLEILPAGKGTKTRIVTLTRERIRLEDRAVKMSVKNVGKEKVGVLDIPGFYVGLTDDVKVQIQKLEKQHVNSIVIDLRSNGGGALTEAVGLSGLFIPSGPVVQIRDNNGKIREDSDTDGIVYYKGPLVVLVDRFSASASEIFAAAMQDYGRALIVGEPTFGKGTVQQYRSLNRIYDQMLRPDWPALGSVQYTIQKFYRINGGSTQMKGVTPDVMMPTGTETVDTGEKFEDNALPWDSIKAADYTKSGDLKPFIGELNEIHQKRIAQDPEFQYIAEDIARYNATKDKRNTVSLNLAQRVKENDDDEALRLNRINDRLAREGKKPLKSLEDLPKDYQAPDPYLEETVKIANDLAQEEKE</sequence>
<gene>
    <name evidence="8" type="primary">prc</name>
    <name evidence="8" type="ORF">HC231_09985</name>
</gene>
<evidence type="ECO:0000259" key="7">
    <source>
        <dbReference type="PROSITE" id="PS50106"/>
    </source>
</evidence>
<dbReference type="NCBIfam" id="NF008388">
    <property type="entry name" value="PRK11186.1"/>
    <property type="match status" value="1"/>
</dbReference>
<organism evidence="8 9">
    <name type="scientific">Brenneria izadpanahii</name>
    <dbReference type="NCBI Taxonomy" id="2722756"/>
    <lineage>
        <taxon>Bacteria</taxon>
        <taxon>Pseudomonadati</taxon>
        <taxon>Pseudomonadota</taxon>
        <taxon>Gammaproteobacteria</taxon>
        <taxon>Enterobacterales</taxon>
        <taxon>Pectobacteriaceae</taxon>
        <taxon>Brenneria</taxon>
    </lineage>
</organism>
<dbReference type="Pfam" id="PF11818">
    <property type="entry name" value="DUF3340"/>
    <property type="match status" value="1"/>
</dbReference>
<dbReference type="Proteomes" id="UP000671960">
    <property type="component" value="Chromosome"/>
</dbReference>
<dbReference type="RefSeq" id="WP_208230831.1">
    <property type="nucleotide sequence ID" value="NZ_CP050854.1"/>
</dbReference>
<evidence type="ECO:0000256" key="6">
    <source>
        <dbReference type="SAM" id="SignalP"/>
    </source>
</evidence>
<dbReference type="EMBL" id="CP050854">
    <property type="protein sequence ID" value="QTF08202.1"/>
    <property type="molecule type" value="Genomic_DNA"/>
</dbReference>
<dbReference type="GO" id="GO:0004252">
    <property type="term" value="F:serine-type endopeptidase activity"/>
    <property type="evidence" value="ECO:0007669"/>
    <property type="project" value="UniProtKB-EC"/>
</dbReference>
<feature type="chain" id="PRO_5046012740" evidence="6">
    <location>
        <begin position="22"/>
        <end position="671"/>
    </location>
</feature>